<dbReference type="SMART" id="SM00233">
    <property type="entry name" value="PH"/>
    <property type="match status" value="1"/>
</dbReference>
<dbReference type="SUPFAM" id="SSF54001">
    <property type="entry name" value="Cysteine proteinases"/>
    <property type="match status" value="1"/>
</dbReference>
<feature type="compositionally biased region" description="Polar residues" evidence="3">
    <location>
        <begin position="593"/>
        <end position="608"/>
    </location>
</feature>
<dbReference type="InterPro" id="IPR001849">
    <property type="entry name" value="PH_domain"/>
</dbReference>
<evidence type="ECO:0000259" key="4">
    <source>
        <dbReference type="PROSITE" id="PS50003"/>
    </source>
</evidence>
<dbReference type="InterPro" id="IPR009060">
    <property type="entry name" value="UBA-like_sf"/>
</dbReference>
<evidence type="ECO:0000259" key="5">
    <source>
        <dbReference type="PROSITE" id="PS50030"/>
    </source>
</evidence>
<dbReference type="InterPro" id="IPR011993">
    <property type="entry name" value="PH-like_dom_sf"/>
</dbReference>
<dbReference type="InterPro" id="IPR015940">
    <property type="entry name" value="UBA"/>
</dbReference>
<evidence type="ECO:0000256" key="1">
    <source>
        <dbReference type="ARBA" id="ARBA00022786"/>
    </source>
</evidence>
<dbReference type="PANTHER" id="PTHR22975:SF9">
    <property type="entry name" value="ECHINUS SPLICE FORM 3"/>
    <property type="match status" value="1"/>
</dbReference>
<dbReference type="InterPro" id="IPR001394">
    <property type="entry name" value="Peptidase_C19_UCH"/>
</dbReference>
<dbReference type="InterPro" id="IPR052398">
    <property type="entry name" value="Ubiquitin_hydrolase_53/54"/>
</dbReference>
<dbReference type="GO" id="GO:0016579">
    <property type="term" value="P:protein deubiquitination"/>
    <property type="evidence" value="ECO:0007669"/>
    <property type="project" value="InterPro"/>
</dbReference>
<dbReference type="PROSITE" id="PS50235">
    <property type="entry name" value="USP_3"/>
    <property type="match status" value="1"/>
</dbReference>
<dbReference type="PROSITE" id="PS50030">
    <property type="entry name" value="UBA"/>
    <property type="match status" value="1"/>
</dbReference>
<dbReference type="Pfam" id="PF22562">
    <property type="entry name" value="UBA_7"/>
    <property type="match status" value="1"/>
</dbReference>
<dbReference type="GO" id="GO:0004843">
    <property type="term" value="F:cysteine-type deubiquitinase activity"/>
    <property type="evidence" value="ECO:0007669"/>
    <property type="project" value="InterPro"/>
</dbReference>
<comment type="caution">
    <text evidence="7">The sequence shown here is derived from an EMBL/GenBank/DDBJ whole genome shotgun (WGS) entry which is preliminary data.</text>
</comment>
<evidence type="ECO:0000256" key="3">
    <source>
        <dbReference type="SAM" id="MobiDB-lite"/>
    </source>
</evidence>
<dbReference type="CDD" id="cd02257">
    <property type="entry name" value="Peptidase_C19"/>
    <property type="match status" value="1"/>
</dbReference>
<evidence type="ECO:0008006" key="9">
    <source>
        <dbReference type="Google" id="ProtNLM"/>
    </source>
</evidence>
<sequence length="807" mass="89372">MQPTPLPTQNAPEQSALGEILHRGWLNLKIRSMVNVRPRHMRYCVLTRDNQLLSTFKFQPSSGDLQSSAVKPLRAYKVLGVAPWQGRKFAFLVSATQQSDQADRMLEVDAPTDAAAKEWIHFLRLAIAGADGGEDGASAAAVLGGPPAPLPALPPRSRSEGDIEVKKQPDLWVKGASVHRGLLNASGENSCFLNVIIQSFWHLTSMRHFLLHVEIKDESRTVEANVLRALKSIMMEYDDTSSGTIHSRGLRKGMSVLYAADKNFQEGAMYDAEETLLALLNLMHQQTDVTEFKETQKKTAIVKSLVRVESQDSYEETPQAVFDENSIPHLVFSHQIYDRYVCDACRFSTPWDLYSNLVFTTYAVDLFSTRYDSMEQMIRRISSQGSDIAEKCDQPQCPGKNIKERTIHRFPMVFAMSVLWATNNATKEQIQGLLANISERVDLAKCFDASGPAIKFRNGGIRTTYRLRGFVCYYGRHYIALFYSTAHKAWLLFDDSRVLEIGTWEKVEQECLKGRFQIVLVFYELPDQRKDSSVSLFSSLATSPSSLLRERKKSSSISSIQGDLNPPAIQESLEEDAPSPKRPSHLASVLENDVTSSPSATSTGQQILRSGSSSSSDAPPPSTPAVDPRPSVIIDVPTNRDAELAQLQRMGSTSSQDILPVSAAIAMRPRTIAMNSPLGPDEYDVRFGEDAVILGMYLEKIGSDLCVTSFPRGTKGEAFGAEACGQIGLFDLVLQANGHPLQHYPVDRALQMIKAQCRPLVIRFRRSPRVKQLTDMGFSADAAVQALHQTRGDVPAAATYCMEHAGS</sequence>
<dbReference type="SMART" id="SM00165">
    <property type="entry name" value="UBA"/>
    <property type="match status" value="1"/>
</dbReference>
<feature type="domain" description="UBA" evidence="5">
    <location>
        <begin position="763"/>
        <end position="804"/>
    </location>
</feature>
<gene>
    <name evidence="7" type="ORF">P43SY_004276</name>
</gene>
<evidence type="ECO:0000313" key="7">
    <source>
        <dbReference type="EMBL" id="KAJ0393280.1"/>
    </source>
</evidence>
<dbReference type="SUPFAM" id="SSF46934">
    <property type="entry name" value="UBA-like"/>
    <property type="match status" value="1"/>
</dbReference>
<dbReference type="Gene3D" id="3.90.70.10">
    <property type="entry name" value="Cysteine proteinases"/>
    <property type="match status" value="1"/>
</dbReference>
<dbReference type="InterPro" id="IPR028889">
    <property type="entry name" value="USP"/>
</dbReference>
<evidence type="ECO:0000259" key="6">
    <source>
        <dbReference type="PROSITE" id="PS50235"/>
    </source>
</evidence>
<dbReference type="PANTHER" id="PTHR22975">
    <property type="entry name" value="UBIQUITIN SPECIFIC PROTEINASE"/>
    <property type="match status" value="1"/>
</dbReference>
<name>A0AAD5LTT4_PYTIN</name>
<keyword evidence="8" id="KW-1185">Reference proteome</keyword>
<feature type="domain" description="USP" evidence="6">
    <location>
        <begin position="180"/>
        <end position="526"/>
    </location>
</feature>
<protein>
    <recommendedName>
        <fullName evidence="9">Inactive ubiquitin carboxyl-terminal hydrolase</fullName>
    </recommendedName>
</protein>
<evidence type="ECO:0000313" key="8">
    <source>
        <dbReference type="Proteomes" id="UP001209570"/>
    </source>
</evidence>
<dbReference type="Proteomes" id="UP001209570">
    <property type="component" value="Unassembled WGS sequence"/>
</dbReference>
<feature type="domain" description="PH" evidence="4">
    <location>
        <begin position="19"/>
        <end position="128"/>
    </location>
</feature>
<dbReference type="Gene3D" id="2.30.29.30">
    <property type="entry name" value="Pleckstrin-homology domain (PH domain)/Phosphotyrosine-binding domain (PTB)"/>
    <property type="match status" value="1"/>
</dbReference>
<organism evidence="7 8">
    <name type="scientific">Pythium insidiosum</name>
    <name type="common">Pythiosis disease agent</name>
    <dbReference type="NCBI Taxonomy" id="114742"/>
    <lineage>
        <taxon>Eukaryota</taxon>
        <taxon>Sar</taxon>
        <taxon>Stramenopiles</taxon>
        <taxon>Oomycota</taxon>
        <taxon>Peronosporomycetes</taxon>
        <taxon>Pythiales</taxon>
        <taxon>Pythiaceae</taxon>
        <taxon>Pythium</taxon>
    </lineage>
</organism>
<reference evidence="7" key="1">
    <citation type="submission" date="2021-12" db="EMBL/GenBank/DDBJ databases">
        <title>Prjna785345.</title>
        <authorList>
            <person name="Rujirawat T."/>
            <person name="Krajaejun T."/>
        </authorList>
    </citation>
    <scope>NUCLEOTIDE SEQUENCE</scope>
    <source>
        <strain evidence="7">Pi057C3</strain>
    </source>
</reference>
<dbReference type="EMBL" id="JAKCXM010000510">
    <property type="protein sequence ID" value="KAJ0393280.1"/>
    <property type="molecule type" value="Genomic_DNA"/>
</dbReference>
<dbReference type="InterPro" id="IPR038765">
    <property type="entry name" value="Papain-like_cys_pep_sf"/>
</dbReference>
<dbReference type="PROSITE" id="PS50003">
    <property type="entry name" value="PH_DOMAIN"/>
    <property type="match status" value="1"/>
</dbReference>
<dbReference type="AlphaFoldDB" id="A0AAD5LTT4"/>
<feature type="region of interest" description="Disordered" evidence="3">
    <location>
        <begin position="590"/>
        <end position="633"/>
    </location>
</feature>
<accession>A0AAD5LTT4</accession>
<proteinExistence type="predicted"/>
<keyword evidence="2" id="KW-0378">Hydrolase</keyword>
<dbReference type="Gene3D" id="1.10.8.10">
    <property type="entry name" value="DNA helicase RuvA subunit, C-terminal domain"/>
    <property type="match status" value="1"/>
</dbReference>
<dbReference type="Pfam" id="PF00443">
    <property type="entry name" value="UCH"/>
    <property type="match status" value="1"/>
</dbReference>
<keyword evidence="1" id="KW-0833">Ubl conjugation pathway</keyword>
<evidence type="ECO:0000256" key="2">
    <source>
        <dbReference type="ARBA" id="ARBA00022801"/>
    </source>
</evidence>
<dbReference type="SUPFAM" id="SSF50729">
    <property type="entry name" value="PH domain-like"/>
    <property type="match status" value="1"/>
</dbReference>